<dbReference type="GO" id="GO:0003700">
    <property type="term" value="F:DNA-binding transcription factor activity"/>
    <property type="evidence" value="ECO:0007669"/>
    <property type="project" value="InterPro"/>
</dbReference>
<feature type="region of interest" description="Disordered" evidence="4">
    <location>
        <begin position="1"/>
        <end position="49"/>
    </location>
</feature>
<dbReference type="EMBL" id="CM007389">
    <property type="protein sequence ID" value="ONK57649.1"/>
    <property type="molecule type" value="Genomic_DNA"/>
</dbReference>
<dbReference type="SUPFAM" id="SSF57959">
    <property type="entry name" value="Leucine zipper domain"/>
    <property type="match status" value="1"/>
</dbReference>
<organism evidence="6 7">
    <name type="scientific">Asparagus officinalis</name>
    <name type="common">Garden asparagus</name>
    <dbReference type="NCBI Taxonomy" id="4686"/>
    <lineage>
        <taxon>Eukaryota</taxon>
        <taxon>Viridiplantae</taxon>
        <taxon>Streptophyta</taxon>
        <taxon>Embryophyta</taxon>
        <taxon>Tracheophyta</taxon>
        <taxon>Spermatophyta</taxon>
        <taxon>Magnoliopsida</taxon>
        <taxon>Liliopsida</taxon>
        <taxon>Asparagales</taxon>
        <taxon>Asparagaceae</taxon>
        <taxon>Asparagoideae</taxon>
        <taxon>Asparagus</taxon>
    </lineage>
</organism>
<evidence type="ECO:0000313" key="7">
    <source>
        <dbReference type="Proteomes" id="UP000243459"/>
    </source>
</evidence>
<dbReference type="OMA" id="PHRHGHQ"/>
<keyword evidence="3" id="KW-0175">Coiled coil</keyword>
<feature type="region of interest" description="Disordered" evidence="4">
    <location>
        <begin position="301"/>
        <end position="347"/>
    </location>
</feature>
<dbReference type="SMART" id="SM00338">
    <property type="entry name" value="BRLZ"/>
    <property type="match status" value="1"/>
</dbReference>
<feature type="coiled-coil region" evidence="3">
    <location>
        <begin position="222"/>
        <end position="277"/>
    </location>
</feature>
<dbReference type="Gramene" id="ONK57649">
    <property type="protein sequence ID" value="ONK57649"/>
    <property type="gene ID" value="A4U43_C09F2660"/>
</dbReference>
<sequence length="347" mass="39376">MSNMKGVANFRNQASAGKQSFLPPKCPFPSVSPSYGDYDHQRTSSESFLIEEQPSWLDDLLNEPETPVKRGAHRRSSSDSFAYLDANSMYSGVDSLAKEEYRHRSGGSMPQWGGQKFEQPKDGQSETNAFARPQVRGWDSGMQMVNYQRSAPSPKDKGIHVRSLPGSRETENVVSAAVEKQDQESNQDLRGASERREGSYAKQSQSETDTKRVKQQFAQRSRVRKLQYIAELERNVQALQAEGMEVSAELEFVDQQNLILNMENQTLKQRLDSLSQEHLIKKLQQEMLEREIARLRLLIQQQQQPSQPAPTHNRSKSRDLESQFNNLSLKHKEANSGRDPVTGPLHS</sequence>
<evidence type="ECO:0000259" key="5">
    <source>
        <dbReference type="SMART" id="SM00338"/>
    </source>
</evidence>
<proteinExistence type="predicted"/>
<evidence type="ECO:0000256" key="4">
    <source>
        <dbReference type="SAM" id="MobiDB-lite"/>
    </source>
</evidence>
<dbReference type="CDD" id="cd14703">
    <property type="entry name" value="bZIP_plant_RF2"/>
    <property type="match status" value="1"/>
</dbReference>
<protein>
    <recommendedName>
        <fullName evidence="5">BZIP domain-containing protein</fullName>
    </recommendedName>
</protein>
<dbReference type="Proteomes" id="UP000243459">
    <property type="component" value="Chromosome 9"/>
</dbReference>
<dbReference type="GO" id="GO:0005634">
    <property type="term" value="C:nucleus"/>
    <property type="evidence" value="ECO:0007669"/>
    <property type="project" value="UniProtKB-ARBA"/>
</dbReference>
<keyword evidence="1" id="KW-0805">Transcription regulation</keyword>
<evidence type="ECO:0000256" key="1">
    <source>
        <dbReference type="ARBA" id="ARBA00023015"/>
    </source>
</evidence>
<dbReference type="AlphaFoldDB" id="A0A5P1E5A4"/>
<evidence type="ECO:0000313" key="6">
    <source>
        <dbReference type="EMBL" id="ONK57649.1"/>
    </source>
</evidence>
<evidence type="ECO:0000256" key="2">
    <source>
        <dbReference type="ARBA" id="ARBA00023163"/>
    </source>
</evidence>
<gene>
    <name evidence="6" type="ORF">A4U43_C09F2660</name>
</gene>
<dbReference type="InterPro" id="IPR044797">
    <property type="entry name" value="At4g06598-like"/>
</dbReference>
<feature type="region of interest" description="Disordered" evidence="4">
    <location>
        <begin position="101"/>
        <end position="217"/>
    </location>
</feature>
<dbReference type="InterPro" id="IPR044759">
    <property type="entry name" value="bZIP_RF2"/>
</dbReference>
<name>A0A5P1E5A4_ASPOF</name>
<evidence type="ECO:0000256" key="3">
    <source>
        <dbReference type="SAM" id="Coils"/>
    </source>
</evidence>
<accession>A0A5P1E5A4</accession>
<keyword evidence="2" id="KW-0804">Transcription</keyword>
<reference evidence="7" key="1">
    <citation type="journal article" date="2017" name="Nat. Commun.">
        <title>The asparagus genome sheds light on the origin and evolution of a young Y chromosome.</title>
        <authorList>
            <person name="Harkess A."/>
            <person name="Zhou J."/>
            <person name="Xu C."/>
            <person name="Bowers J.E."/>
            <person name="Van der Hulst R."/>
            <person name="Ayyampalayam S."/>
            <person name="Mercati F."/>
            <person name="Riccardi P."/>
            <person name="McKain M.R."/>
            <person name="Kakrana A."/>
            <person name="Tang H."/>
            <person name="Ray J."/>
            <person name="Groenendijk J."/>
            <person name="Arikit S."/>
            <person name="Mathioni S.M."/>
            <person name="Nakano M."/>
            <person name="Shan H."/>
            <person name="Telgmann-Rauber A."/>
            <person name="Kanno A."/>
            <person name="Yue Z."/>
            <person name="Chen H."/>
            <person name="Li W."/>
            <person name="Chen Y."/>
            <person name="Xu X."/>
            <person name="Zhang Y."/>
            <person name="Luo S."/>
            <person name="Chen H."/>
            <person name="Gao J."/>
            <person name="Mao Z."/>
            <person name="Pires J.C."/>
            <person name="Luo M."/>
            <person name="Kudrna D."/>
            <person name="Wing R.A."/>
            <person name="Meyers B.C."/>
            <person name="Yi K."/>
            <person name="Kong H."/>
            <person name="Lavrijsen P."/>
            <person name="Sunseri F."/>
            <person name="Falavigna A."/>
            <person name="Ye Y."/>
            <person name="Leebens-Mack J.H."/>
            <person name="Chen G."/>
        </authorList>
    </citation>
    <scope>NUCLEOTIDE SEQUENCE [LARGE SCALE GENOMIC DNA]</scope>
    <source>
        <strain evidence="7">cv. DH0086</strain>
    </source>
</reference>
<keyword evidence="7" id="KW-1185">Reference proteome</keyword>
<dbReference type="InterPro" id="IPR004827">
    <property type="entry name" value="bZIP"/>
</dbReference>
<dbReference type="PANTHER" id="PTHR46835:SF3">
    <property type="entry name" value="BASIC-LEUCINE ZIPPER (BZIP) TRANSCRIPTION FACTOR FAMILY PROTEIN"/>
    <property type="match status" value="1"/>
</dbReference>
<dbReference type="Gene3D" id="1.20.5.170">
    <property type="match status" value="1"/>
</dbReference>
<dbReference type="OrthoDB" id="1878267at2759"/>
<dbReference type="PANTHER" id="PTHR46835">
    <property type="entry name" value="BASIC-LEUCINE ZIPPER (BZIP) TRANSCRIPTION FACTOR FAMILY PROTEIN-RELATED"/>
    <property type="match status" value="1"/>
</dbReference>
<dbReference type="InterPro" id="IPR046347">
    <property type="entry name" value="bZIP_sf"/>
</dbReference>
<feature type="compositionally biased region" description="Low complexity" evidence="4">
    <location>
        <begin position="301"/>
        <end position="310"/>
    </location>
</feature>
<feature type="domain" description="BZIP" evidence="5">
    <location>
        <begin position="207"/>
        <end position="266"/>
    </location>
</feature>